<keyword evidence="1" id="KW-0677">Repeat</keyword>
<sequence length="620" mass="67426">MSADPKSLIRKSTNQLTKFTSEAKNENKSDILFNLLTYSGLYEDALKLYGIASKQLATDLSVEQDVSVCDEDALKLYGIASKQLATDLSVEQDVSVCDGFKKVGRRESEQPDFLNKKEELLIIIQLRCLIIIQLRCLILRALIWGCMSANGSSNGDVARSPFPGGGVKPPMATQHQTGGFRGQWGPPPYYQPRYPSHQVNSFAPASSANATYTSTSNSYGNNQRVPTANSPSNTSSSSSHTGSQSGTVSTSVSGNMPVNNSSGSETLSKTNLYIRGLSASTTDKDLENMCSKYGTIISTKAILDKNTNKCKGYGFVDFEHPGAAEGAVKALTAQNIQAQMAKVGNSPRTRLPTQQEQDPTNLYIANLPTSFKESDVDSLLVKHGPVISTRILRDASGISKGVGFARLESKEKCEQIIQMFNGVKLSGCKEALLVKFADGGNKKKNIYKNNENNKVWRDNAECIPTVPFDPNALAQNGVATPHMMPALNFRPHYSQVPSYSMSAGTQWVPQYVMPAAPIQSVDEGYNLAAATGHMGPYKSDGQPPPRGISVMMHSPETYNTMIPQLTAQMNAVSLGSGSYISQPYQYYPQYVHMPMQDSDHTSNAASPEDPYQAYQSQQSK</sequence>
<evidence type="ECO:0000313" key="8">
    <source>
        <dbReference type="EMBL" id="KAK9745774.1"/>
    </source>
</evidence>
<dbReference type="Proteomes" id="UP001458880">
    <property type="component" value="Unassembled WGS sequence"/>
</dbReference>
<dbReference type="CDD" id="cd12244">
    <property type="entry name" value="RRM2_MSSP"/>
    <property type="match status" value="1"/>
</dbReference>
<dbReference type="SMART" id="SM00360">
    <property type="entry name" value="RRM"/>
    <property type="match status" value="2"/>
</dbReference>
<keyword evidence="2 5" id="KW-0694">RNA-binding</keyword>
<feature type="region of interest" description="Disordered" evidence="6">
    <location>
        <begin position="595"/>
        <end position="620"/>
    </location>
</feature>
<reference evidence="8 9" key="1">
    <citation type="journal article" date="2024" name="BMC Genomics">
        <title>De novo assembly and annotation of Popillia japonica's genome with initial clues to its potential as an invasive pest.</title>
        <authorList>
            <person name="Cucini C."/>
            <person name="Boschi S."/>
            <person name="Funari R."/>
            <person name="Cardaioli E."/>
            <person name="Iannotti N."/>
            <person name="Marturano G."/>
            <person name="Paoli F."/>
            <person name="Bruttini M."/>
            <person name="Carapelli A."/>
            <person name="Frati F."/>
            <person name="Nardi F."/>
        </authorList>
    </citation>
    <scope>NUCLEOTIDE SEQUENCE [LARGE SCALE GENOMIC DNA]</scope>
    <source>
        <strain evidence="8">DMR45628</strain>
    </source>
</reference>
<protein>
    <recommendedName>
        <fullName evidence="4">Protein alan shepard</fullName>
    </recommendedName>
</protein>
<dbReference type="FunFam" id="3.30.70.330:FF:000012">
    <property type="entry name" value="RNA-binding motif, single-stranded-interacting protein 3 isoform 1"/>
    <property type="match status" value="1"/>
</dbReference>
<dbReference type="InterPro" id="IPR002343">
    <property type="entry name" value="Hud_Sxl_RNA"/>
</dbReference>
<feature type="domain" description="RRM" evidence="7">
    <location>
        <begin position="360"/>
        <end position="439"/>
    </location>
</feature>
<dbReference type="GO" id="GO:1990904">
    <property type="term" value="C:ribonucleoprotein complex"/>
    <property type="evidence" value="ECO:0007669"/>
    <property type="project" value="InterPro"/>
</dbReference>
<name>A0AAW1MHN6_POPJA</name>
<evidence type="ECO:0000256" key="3">
    <source>
        <dbReference type="ARBA" id="ARBA00037469"/>
    </source>
</evidence>
<feature type="domain" description="RRM" evidence="7">
    <location>
        <begin position="270"/>
        <end position="348"/>
    </location>
</feature>
<gene>
    <name evidence="8" type="ORF">QE152_g6608</name>
</gene>
<comment type="function">
    <text evidence="3">Has a role in the perception of gravity.</text>
</comment>
<evidence type="ECO:0000256" key="5">
    <source>
        <dbReference type="PROSITE-ProRule" id="PRU00176"/>
    </source>
</evidence>
<evidence type="ECO:0000256" key="2">
    <source>
        <dbReference type="ARBA" id="ARBA00022884"/>
    </source>
</evidence>
<dbReference type="GO" id="GO:0003723">
    <property type="term" value="F:RNA binding"/>
    <property type="evidence" value="ECO:0007669"/>
    <property type="project" value="UniProtKB-UniRule"/>
</dbReference>
<dbReference type="PROSITE" id="PS50102">
    <property type="entry name" value="RRM"/>
    <property type="match status" value="2"/>
</dbReference>
<evidence type="ECO:0000256" key="4">
    <source>
        <dbReference type="ARBA" id="ARBA00039536"/>
    </source>
</evidence>
<dbReference type="InterPro" id="IPR012677">
    <property type="entry name" value="Nucleotide-bd_a/b_plait_sf"/>
</dbReference>
<dbReference type="PANTHER" id="PTHR24012">
    <property type="entry name" value="RNA BINDING PROTEIN"/>
    <property type="match status" value="1"/>
</dbReference>
<dbReference type="Pfam" id="PF00076">
    <property type="entry name" value="RRM_1"/>
    <property type="match status" value="2"/>
</dbReference>
<dbReference type="PRINTS" id="PR00961">
    <property type="entry name" value="HUDSXLRNA"/>
</dbReference>
<comment type="caution">
    <text evidence="8">The sequence shown here is derived from an EMBL/GenBank/DDBJ whole genome shotgun (WGS) entry which is preliminary data.</text>
</comment>
<organism evidence="8 9">
    <name type="scientific">Popillia japonica</name>
    <name type="common">Japanese beetle</name>
    <dbReference type="NCBI Taxonomy" id="7064"/>
    <lineage>
        <taxon>Eukaryota</taxon>
        <taxon>Metazoa</taxon>
        <taxon>Ecdysozoa</taxon>
        <taxon>Arthropoda</taxon>
        <taxon>Hexapoda</taxon>
        <taxon>Insecta</taxon>
        <taxon>Pterygota</taxon>
        <taxon>Neoptera</taxon>
        <taxon>Endopterygota</taxon>
        <taxon>Coleoptera</taxon>
        <taxon>Polyphaga</taxon>
        <taxon>Scarabaeiformia</taxon>
        <taxon>Scarabaeidae</taxon>
        <taxon>Rutelinae</taxon>
        <taxon>Popillia</taxon>
    </lineage>
</organism>
<dbReference type="CDD" id="cd12243">
    <property type="entry name" value="RRM1_MSSP"/>
    <property type="match status" value="1"/>
</dbReference>
<dbReference type="InterPro" id="IPR000504">
    <property type="entry name" value="RRM_dom"/>
</dbReference>
<evidence type="ECO:0000256" key="1">
    <source>
        <dbReference type="ARBA" id="ARBA00022737"/>
    </source>
</evidence>
<accession>A0AAW1MHN6</accession>
<evidence type="ECO:0000256" key="6">
    <source>
        <dbReference type="SAM" id="MobiDB-lite"/>
    </source>
</evidence>
<keyword evidence="9" id="KW-1185">Reference proteome</keyword>
<dbReference type="FunFam" id="3.30.70.330:FF:000169">
    <property type="entry name" value="protein alan shepard isoform X4"/>
    <property type="match status" value="1"/>
</dbReference>
<dbReference type="SUPFAM" id="SSF54928">
    <property type="entry name" value="RNA-binding domain, RBD"/>
    <property type="match status" value="1"/>
</dbReference>
<proteinExistence type="predicted"/>
<dbReference type="AlphaFoldDB" id="A0AAW1MHN6"/>
<feature type="compositionally biased region" description="Low complexity" evidence="6">
    <location>
        <begin position="213"/>
        <end position="255"/>
    </location>
</feature>
<feature type="region of interest" description="Disordered" evidence="6">
    <location>
        <begin position="213"/>
        <end position="266"/>
    </location>
</feature>
<dbReference type="InterPro" id="IPR035979">
    <property type="entry name" value="RBD_domain_sf"/>
</dbReference>
<dbReference type="EMBL" id="JASPKY010000045">
    <property type="protein sequence ID" value="KAK9745774.1"/>
    <property type="molecule type" value="Genomic_DNA"/>
</dbReference>
<feature type="compositionally biased region" description="Polar residues" evidence="6">
    <location>
        <begin position="256"/>
        <end position="266"/>
    </location>
</feature>
<evidence type="ECO:0000259" key="7">
    <source>
        <dbReference type="PROSITE" id="PS50102"/>
    </source>
</evidence>
<dbReference type="Gene3D" id="3.30.70.330">
    <property type="match status" value="2"/>
</dbReference>
<feature type="region of interest" description="Disordered" evidence="6">
    <location>
        <begin position="157"/>
        <end position="201"/>
    </location>
</feature>
<evidence type="ECO:0000313" key="9">
    <source>
        <dbReference type="Proteomes" id="UP001458880"/>
    </source>
</evidence>